<comment type="caution">
    <text evidence="1">The sequence shown here is derived from an EMBL/GenBank/DDBJ whole genome shotgun (WGS) entry which is preliminary data.</text>
</comment>
<sequence length="147" mass="16476">MIHALADDLRLPPIADSSRVDGLWRHTCLEAFIRTPTGDGYFEINLSPSTRWAAYRFDGYREGMANLEMSAPLIESRAWPDRYELEALIDLGGLPDLARSDWRLGLSAVIEDADGDKAWWALAHPPGQPDFHHAAAFAFDLPAMERP</sequence>
<evidence type="ECO:0000313" key="1">
    <source>
        <dbReference type="EMBL" id="GLS00335.1"/>
    </source>
</evidence>
<accession>A0ABQ6BH14</accession>
<protein>
    <recommendedName>
        <fullName evidence="3">DOMON-like domain-containing protein</fullName>
    </recommendedName>
</protein>
<evidence type="ECO:0008006" key="3">
    <source>
        <dbReference type="Google" id="ProtNLM"/>
    </source>
</evidence>
<dbReference type="CDD" id="cd09627">
    <property type="entry name" value="DOMON_murB_like"/>
    <property type="match status" value="1"/>
</dbReference>
<name>A0ABQ6BH14_9CAUL</name>
<organism evidence="1 2">
    <name type="scientific">Brevundimonas denitrificans</name>
    <dbReference type="NCBI Taxonomy" id="1443434"/>
    <lineage>
        <taxon>Bacteria</taxon>
        <taxon>Pseudomonadati</taxon>
        <taxon>Pseudomonadota</taxon>
        <taxon>Alphaproteobacteria</taxon>
        <taxon>Caulobacterales</taxon>
        <taxon>Caulobacteraceae</taxon>
        <taxon>Brevundimonas</taxon>
    </lineage>
</organism>
<dbReference type="Gene3D" id="2.60.40.1190">
    <property type="match status" value="1"/>
</dbReference>
<keyword evidence="2" id="KW-1185">Reference proteome</keyword>
<reference evidence="2" key="1">
    <citation type="journal article" date="2019" name="Int. J. Syst. Evol. Microbiol.">
        <title>The Global Catalogue of Microorganisms (GCM) 10K type strain sequencing project: providing services to taxonomists for standard genome sequencing and annotation.</title>
        <authorList>
            <consortium name="The Broad Institute Genomics Platform"/>
            <consortium name="The Broad Institute Genome Sequencing Center for Infectious Disease"/>
            <person name="Wu L."/>
            <person name="Ma J."/>
        </authorList>
    </citation>
    <scope>NUCLEOTIDE SEQUENCE [LARGE SCALE GENOMIC DNA]</scope>
    <source>
        <strain evidence="2">NBRC 110107</strain>
    </source>
</reference>
<dbReference type="Proteomes" id="UP001156921">
    <property type="component" value="Unassembled WGS sequence"/>
</dbReference>
<evidence type="ECO:0000313" key="2">
    <source>
        <dbReference type="Proteomes" id="UP001156921"/>
    </source>
</evidence>
<gene>
    <name evidence="1" type="ORF">GCM10007859_03400</name>
</gene>
<dbReference type="EMBL" id="BSOY01000004">
    <property type="protein sequence ID" value="GLS00335.1"/>
    <property type="molecule type" value="Genomic_DNA"/>
</dbReference>
<proteinExistence type="predicted"/>